<organism evidence="1">
    <name type="scientific">Megaviridae environmental sample</name>
    <dbReference type="NCBI Taxonomy" id="1737588"/>
    <lineage>
        <taxon>Viruses</taxon>
        <taxon>Varidnaviria</taxon>
        <taxon>Bamfordvirae</taxon>
        <taxon>Nucleocytoviricota</taxon>
        <taxon>Megaviricetes</taxon>
        <taxon>Imitervirales</taxon>
        <taxon>Mimiviridae</taxon>
        <taxon>environmental samples</taxon>
    </lineage>
</organism>
<dbReference type="EMBL" id="MN448270">
    <property type="protein sequence ID" value="QFG73723.1"/>
    <property type="molecule type" value="Genomic_DNA"/>
</dbReference>
<reference evidence="1" key="1">
    <citation type="journal article" date="2019" name="Philos. Trans. R. Soc. Lond., B, Biol. Sci.">
        <title>Targeted metagenomic recovery of four divergent viruses reveals shared and distinctive characteristics of giant viruses of marine eukaryotes.</title>
        <authorList>
            <person name="Needham D.M."/>
            <person name="Poirier C."/>
            <person name="Hehenberger E."/>
            <person name="Jimenez V."/>
            <person name="Swalwell J.E."/>
            <person name="Santoro A.E."/>
            <person name="Worden A.Z."/>
        </authorList>
    </citation>
    <scope>NUCLEOTIDE SEQUENCE</scope>
    <source>
        <strain evidence="1">OPacV-662</strain>
    </source>
</reference>
<evidence type="ECO:0000313" key="1">
    <source>
        <dbReference type="EMBL" id="QFG73723.1"/>
    </source>
</evidence>
<evidence type="ECO:0008006" key="2">
    <source>
        <dbReference type="Google" id="ProtNLM"/>
    </source>
</evidence>
<dbReference type="PROSITE" id="PS50096">
    <property type="entry name" value="IQ"/>
    <property type="match status" value="1"/>
</dbReference>
<proteinExistence type="predicted"/>
<protein>
    <recommendedName>
        <fullName evidence="2">RING-type domain-containing protein</fullName>
    </recommendedName>
</protein>
<name>A0A5J6VIK6_9VIRU</name>
<dbReference type="CDD" id="cd20805">
    <property type="entry name" value="C1_DGK_rpt2"/>
    <property type="match status" value="1"/>
</dbReference>
<accession>A0A5J6VIK6</accession>
<sequence>MYVNHRTSQLDQYTLDERFCDIITKARYVSPFTKNSIHNWVNNNLKAAFISWCPHGHRCNFNRKNKCIHMFHKKFNKRYYHMHKNQQSRVNTLNIIKYKSLLAEKTGINYFEWKFNTIKIFMDCASKIQKTIRGFLQKTRITKAIHVYASVKRTIAAGIIAWSCYRYHLFKSKGVSMNDIIRIQAIARAVIVRTPQLLYRVYRIERQSPYYGNQFFPNYGVKGLAKFIHMYSSARDSQIRAEIRMRFSHMEIDWIYSQKEEITSDVHRMWSEAIELMIQISEPPKFHEYDIKNQWLTAIDRYKEKLNIQPVYKKFKLLSKQFNSQYQELDEYQRQRINMRNFVLNTIQGIEDAIQHISAIHELDVINDCIIMEEMKKHRFADILIFRYKNTKMSPCEFRIKVLGAIISIENIWRALATDIQRLIIDNPLLVELFAQRFKIDGNLNTMISTLPWNLINLDPHTVHEYLWMNKNVIECISCCKITSQTTSKPISGCSPCICAQCHKMHLMTATYVEGGIKCGWGCNLIHSPDMFEGDDYDIVRGKTNDALVALNTHTYCCNQRCSYVIELTGDNKLKCLGCKIQICESCKQRQHDGECSNNHNEMSDELLKKLDMVKCPQCNAGITKNGGCSLVRCCCGFTFDIHMV</sequence>